<dbReference type="Proteomes" id="UP000236291">
    <property type="component" value="Unassembled WGS sequence"/>
</dbReference>
<comment type="caution">
    <text evidence="2">The sequence shown here is derived from an EMBL/GenBank/DDBJ whole genome shotgun (WGS) entry which is preliminary data.</text>
</comment>
<organism evidence="2 3">
    <name type="scientific">Trifolium pratense</name>
    <name type="common">Red clover</name>
    <dbReference type="NCBI Taxonomy" id="57577"/>
    <lineage>
        <taxon>Eukaryota</taxon>
        <taxon>Viridiplantae</taxon>
        <taxon>Streptophyta</taxon>
        <taxon>Embryophyta</taxon>
        <taxon>Tracheophyta</taxon>
        <taxon>Spermatophyta</taxon>
        <taxon>Magnoliopsida</taxon>
        <taxon>eudicotyledons</taxon>
        <taxon>Gunneridae</taxon>
        <taxon>Pentapetalae</taxon>
        <taxon>rosids</taxon>
        <taxon>fabids</taxon>
        <taxon>Fabales</taxon>
        <taxon>Fabaceae</taxon>
        <taxon>Papilionoideae</taxon>
        <taxon>50 kb inversion clade</taxon>
        <taxon>NPAAA clade</taxon>
        <taxon>Hologalegina</taxon>
        <taxon>IRL clade</taxon>
        <taxon>Trifolieae</taxon>
        <taxon>Trifolium</taxon>
    </lineage>
</organism>
<name>A0A2K3KXA1_TRIPR</name>
<gene>
    <name evidence="2" type="ORF">L195_g057874</name>
</gene>
<reference evidence="2 3" key="1">
    <citation type="journal article" date="2014" name="Am. J. Bot.">
        <title>Genome assembly and annotation for red clover (Trifolium pratense; Fabaceae).</title>
        <authorList>
            <person name="Istvanek J."/>
            <person name="Jaros M."/>
            <person name="Krenek A."/>
            <person name="Repkova J."/>
        </authorList>
    </citation>
    <scope>NUCLEOTIDE SEQUENCE [LARGE SCALE GENOMIC DNA]</scope>
    <source>
        <strain evidence="3">cv. Tatra</strain>
        <tissue evidence="2">Young leaves</tissue>
    </source>
</reference>
<protein>
    <recommendedName>
        <fullName evidence="4">Retrovirus-related Pol polyprotein from transposon TNT 1-94</fullName>
    </recommendedName>
</protein>
<dbReference type="EMBL" id="ASHM01117078">
    <property type="protein sequence ID" value="PNX70918.1"/>
    <property type="molecule type" value="Genomic_DNA"/>
</dbReference>
<dbReference type="AlphaFoldDB" id="A0A2K3KXA1"/>
<feature type="non-terminal residue" evidence="2">
    <location>
        <position position="159"/>
    </location>
</feature>
<evidence type="ECO:0000256" key="1">
    <source>
        <dbReference type="SAM" id="MobiDB-lite"/>
    </source>
</evidence>
<evidence type="ECO:0000313" key="3">
    <source>
        <dbReference type="Proteomes" id="UP000236291"/>
    </source>
</evidence>
<dbReference type="PANTHER" id="PTHR47481:SF42">
    <property type="entry name" value="RHO GTPASE-ACTIVATING PROTEIN GACK-LIKE"/>
    <property type="match status" value="1"/>
</dbReference>
<reference evidence="2 3" key="2">
    <citation type="journal article" date="2017" name="Front. Plant Sci.">
        <title>Gene Classification and Mining of Molecular Markers Useful in Red Clover (Trifolium pratense) Breeding.</title>
        <authorList>
            <person name="Istvanek J."/>
            <person name="Dluhosova J."/>
            <person name="Dluhos P."/>
            <person name="Patkova L."/>
            <person name="Nedelnik J."/>
            <person name="Repkova J."/>
        </authorList>
    </citation>
    <scope>NUCLEOTIDE SEQUENCE [LARGE SCALE GENOMIC DNA]</scope>
    <source>
        <strain evidence="3">cv. Tatra</strain>
        <tissue evidence="2">Young leaves</tissue>
    </source>
</reference>
<dbReference type="PANTHER" id="PTHR47481">
    <property type="match status" value="1"/>
</dbReference>
<sequence length="159" mass="17892">MTSNTESSSTTTGHETTPTQPKFHTAFAITNVKTIIPITLDNDSSLYLSWSALFQVQARVHNVLDHIIPPTDAAEQQKAVQTKTNDPNLWNRLDAVVLQWMYATVTQDILSSILVINDTAENCWNRIAAMFRDNKHSRAVHLEHQFANTNLEDFPSTKA</sequence>
<feature type="compositionally biased region" description="Low complexity" evidence="1">
    <location>
        <begin position="1"/>
        <end position="19"/>
    </location>
</feature>
<evidence type="ECO:0000313" key="2">
    <source>
        <dbReference type="EMBL" id="PNX70918.1"/>
    </source>
</evidence>
<accession>A0A2K3KXA1</accession>
<feature type="region of interest" description="Disordered" evidence="1">
    <location>
        <begin position="1"/>
        <end position="22"/>
    </location>
</feature>
<evidence type="ECO:0008006" key="4">
    <source>
        <dbReference type="Google" id="ProtNLM"/>
    </source>
</evidence>
<proteinExistence type="predicted"/>